<reference evidence="5 6" key="1">
    <citation type="submission" date="2019-06" db="EMBL/GenBank/DDBJ databases">
        <title>Whole genome sequence for Cellvibrionaceae sp. R142.</title>
        <authorList>
            <person name="Wang G."/>
        </authorList>
    </citation>
    <scope>NUCLEOTIDE SEQUENCE [LARGE SCALE GENOMIC DNA]</scope>
    <source>
        <strain evidence="5 6">R142</strain>
    </source>
</reference>
<dbReference type="OrthoDB" id="8442777at2"/>
<keyword evidence="3" id="KW-0443">Lipid metabolism</keyword>
<keyword evidence="4" id="KW-0275">Fatty acid biosynthesis</keyword>
<organism evidence="5 6">
    <name type="scientific">Exilibacterium tricleocarpae</name>
    <dbReference type="NCBI Taxonomy" id="2591008"/>
    <lineage>
        <taxon>Bacteria</taxon>
        <taxon>Pseudomonadati</taxon>
        <taxon>Pseudomonadota</taxon>
        <taxon>Gammaproteobacteria</taxon>
        <taxon>Cellvibrionales</taxon>
        <taxon>Cellvibrionaceae</taxon>
        <taxon>Exilibacterium</taxon>
    </lineage>
</organism>
<evidence type="ECO:0000256" key="1">
    <source>
        <dbReference type="ARBA" id="ARBA00022516"/>
    </source>
</evidence>
<dbReference type="Pfam" id="PF04336">
    <property type="entry name" value="ACP_PD"/>
    <property type="match status" value="1"/>
</dbReference>
<evidence type="ECO:0000256" key="4">
    <source>
        <dbReference type="ARBA" id="ARBA00023160"/>
    </source>
</evidence>
<dbReference type="GO" id="GO:0008770">
    <property type="term" value="F:[acyl-carrier-protein] phosphodiesterase activity"/>
    <property type="evidence" value="ECO:0007669"/>
    <property type="project" value="InterPro"/>
</dbReference>
<sequence length="200" mass="23300">MNYLAHQLLSGPSRDLRIGGFLGDFVKGPLRGKYPAAIERGIALHRRIDVFSDHHALVKRSIARLGPDMRRVGGIAIDLCYDHFLARHWHDYHRQPLADYCAEAYGLWSDYEAVMPPPALRFYQRARQYDLLHSYRDRDNLQRTLFYVARRLSRATPLAESYPRIHREYRQLQGDFVEFFPQLLAFADNTRRGLASADPN</sequence>
<name>A0A545TZ69_9GAMM</name>
<accession>A0A545TZ69</accession>
<dbReference type="GO" id="GO:0006633">
    <property type="term" value="P:fatty acid biosynthetic process"/>
    <property type="evidence" value="ECO:0007669"/>
    <property type="project" value="UniProtKB-KW"/>
</dbReference>
<keyword evidence="1" id="KW-0444">Lipid biosynthesis</keyword>
<dbReference type="Proteomes" id="UP000319732">
    <property type="component" value="Unassembled WGS sequence"/>
</dbReference>
<dbReference type="InterPro" id="IPR007431">
    <property type="entry name" value="ACP_PD"/>
</dbReference>
<proteinExistence type="predicted"/>
<evidence type="ECO:0000256" key="3">
    <source>
        <dbReference type="ARBA" id="ARBA00023098"/>
    </source>
</evidence>
<evidence type="ECO:0000256" key="2">
    <source>
        <dbReference type="ARBA" id="ARBA00022801"/>
    </source>
</evidence>
<comment type="caution">
    <text evidence="5">The sequence shown here is derived from an EMBL/GenBank/DDBJ whole genome shotgun (WGS) entry which is preliminary data.</text>
</comment>
<dbReference type="EMBL" id="VHSG01000007">
    <property type="protein sequence ID" value="TQV82519.1"/>
    <property type="molecule type" value="Genomic_DNA"/>
</dbReference>
<gene>
    <name evidence="5" type="ORF">FKG94_07220</name>
</gene>
<keyword evidence="6" id="KW-1185">Reference proteome</keyword>
<dbReference type="RefSeq" id="WP_142903535.1">
    <property type="nucleotide sequence ID" value="NZ_ML660090.1"/>
</dbReference>
<dbReference type="PANTHER" id="PTHR38764:SF1">
    <property type="entry name" value="ACYL CARRIER PROTEIN PHOSPHODIESTERASE"/>
    <property type="match status" value="1"/>
</dbReference>
<evidence type="ECO:0000313" key="6">
    <source>
        <dbReference type="Proteomes" id="UP000319732"/>
    </source>
</evidence>
<protein>
    <submittedName>
        <fullName evidence="5">DUF479 domain-containing protein</fullName>
    </submittedName>
</protein>
<evidence type="ECO:0000313" key="5">
    <source>
        <dbReference type="EMBL" id="TQV82519.1"/>
    </source>
</evidence>
<keyword evidence="4" id="KW-0276">Fatty acid metabolism</keyword>
<dbReference type="PANTHER" id="PTHR38764">
    <property type="entry name" value="ACYL CARRIER PROTEIN PHOSPHODIESTERASE"/>
    <property type="match status" value="1"/>
</dbReference>
<dbReference type="PIRSF" id="PIRSF011489">
    <property type="entry name" value="DUF479"/>
    <property type="match status" value="1"/>
</dbReference>
<keyword evidence="2" id="KW-0378">Hydrolase</keyword>
<dbReference type="AlphaFoldDB" id="A0A545TZ69"/>